<proteinExistence type="predicted"/>
<sequence>KHQEPYKGHWCVCLTVIGQEAGATQTRLLNILNGVKDEDMNSADAQRTPLFSLWNTSDSSQE</sequence>
<accession>A0ABV0QQR8</accession>
<evidence type="ECO:0000313" key="1">
    <source>
        <dbReference type="EMBL" id="MEQ2198164.1"/>
    </source>
</evidence>
<gene>
    <name evidence="1" type="ORF">XENOCAPTIV_008813</name>
</gene>
<comment type="caution">
    <text evidence="1">The sequence shown here is derived from an EMBL/GenBank/DDBJ whole genome shotgun (WGS) entry which is preliminary data.</text>
</comment>
<organism evidence="1 2">
    <name type="scientific">Xenoophorus captivus</name>
    <dbReference type="NCBI Taxonomy" id="1517983"/>
    <lineage>
        <taxon>Eukaryota</taxon>
        <taxon>Metazoa</taxon>
        <taxon>Chordata</taxon>
        <taxon>Craniata</taxon>
        <taxon>Vertebrata</taxon>
        <taxon>Euteleostomi</taxon>
        <taxon>Actinopterygii</taxon>
        <taxon>Neopterygii</taxon>
        <taxon>Teleostei</taxon>
        <taxon>Neoteleostei</taxon>
        <taxon>Acanthomorphata</taxon>
        <taxon>Ovalentaria</taxon>
        <taxon>Atherinomorphae</taxon>
        <taxon>Cyprinodontiformes</taxon>
        <taxon>Goodeidae</taxon>
        <taxon>Xenoophorus</taxon>
    </lineage>
</organism>
<dbReference type="EMBL" id="JAHRIN010018847">
    <property type="protein sequence ID" value="MEQ2198164.1"/>
    <property type="molecule type" value="Genomic_DNA"/>
</dbReference>
<name>A0ABV0QQR8_9TELE</name>
<reference evidence="1 2" key="1">
    <citation type="submission" date="2021-06" db="EMBL/GenBank/DDBJ databases">
        <authorList>
            <person name="Palmer J.M."/>
        </authorList>
    </citation>
    <scope>NUCLEOTIDE SEQUENCE [LARGE SCALE GENOMIC DNA]</scope>
    <source>
        <strain evidence="1 2">XC_2019</strain>
        <tissue evidence="1">Muscle</tissue>
    </source>
</reference>
<dbReference type="Proteomes" id="UP001434883">
    <property type="component" value="Unassembled WGS sequence"/>
</dbReference>
<feature type="non-terminal residue" evidence="1">
    <location>
        <position position="62"/>
    </location>
</feature>
<evidence type="ECO:0000313" key="2">
    <source>
        <dbReference type="Proteomes" id="UP001434883"/>
    </source>
</evidence>
<protein>
    <submittedName>
        <fullName evidence="1">Uncharacterized protein</fullName>
    </submittedName>
</protein>
<feature type="non-terminal residue" evidence="1">
    <location>
        <position position="1"/>
    </location>
</feature>
<keyword evidence="2" id="KW-1185">Reference proteome</keyword>